<organism evidence="1 2">
    <name type="scientific">Clavelina lepadiformis</name>
    <name type="common">Light-bulb sea squirt</name>
    <name type="synonym">Ascidia lepadiformis</name>
    <dbReference type="NCBI Taxonomy" id="159417"/>
    <lineage>
        <taxon>Eukaryota</taxon>
        <taxon>Metazoa</taxon>
        <taxon>Chordata</taxon>
        <taxon>Tunicata</taxon>
        <taxon>Ascidiacea</taxon>
        <taxon>Aplousobranchia</taxon>
        <taxon>Clavelinidae</taxon>
        <taxon>Clavelina</taxon>
    </lineage>
</organism>
<evidence type="ECO:0000313" key="2">
    <source>
        <dbReference type="Proteomes" id="UP001642483"/>
    </source>
</evidence>
<sequence length="86" mass="9580">MRTTNDESSESESSSTTVFVKFSSELVVGVDDEVDFVLSSTDTLDVGSVRRILIVGLNAASRKITYNDFRCHFTQTGVTFKMLYVK</sequence>
<proteinExistence type="predicted"/>
<gene>
    <name evidence="1" type="ORF">CVLEPA_LOCUS31846</name>
</gene>
<name>A0ABP0H629_CLALP</name>
<dbReference type="Proteomes" id="UP001642483">
    <property type="component" value="Unassembled WGS sequence"/>
</dbReference>
<comment type="caution">
    <text evidence="1">The sequence shown here is derived from an EMBL/GenBank/DDBJ whole genome shotgun (WGS) entry which is preliminary data.</text>
</comment>
<reference evidence="1 2" key="1">
    <citation type="submission" date="2024-02" db="EMBL/GenBank/DDBJ databases">
        <authorList>
            <person name="Daric V."/>
            <person name="Darras S."/>
        </authorList>
    </citation>
    <scope>NUCLEOTIDE SEQUENCE [LARGE SCALE GENOMIC DNA]</scope>
</reference>
<accession>A0ABP0H629</accession>
<keyword evidence="2" id="KW-1185">Reference proteome</keyword>
<protein>
    <submittedName>
        <fullName evidence="1">Uncharacterized protein</fullName>
    </submittedName>
</protein>
<dbReference type="EMBL" id="CAWYQH010000174">
    <property type="protein sequence ID" value="CAK8698414.1"/>
    <property type="molecule type" value="Genomic_DNA"/>
</dbReference>
<evidence type="ECO:0000313" key="1">
    <source>
        <dbReference type="EMBL" id="CAK8698414.1"/>
    </source>
</evidence>